<keyword evidence="3" id="KW-1185">Reference proteome</keyword>
<proteinExistence type="predicted"/>
<dbReference type="GO" id="GO:0016787">
    <property type="term" value="F:hydrolase activity"/>
    <property type="evidence" value="ECO:0007669"/>
    <property type="project" value="UniProtKB-KW"/>
</dbReference>
<organism evidence="2 3">
    <name type="scientific">Dyadobacter beijingensis</name>
    <dbReference type="NCBI Taxonomy" id="365489"/>
    <lineage>
        <taxon>Bacteria</taxon>
        <taxon>Pseudomonadati</taxon>
        <taxon>Bacteroidota</taxon>
        <taxon>Cytophagia</taxon>
        <taxon>Cytophagales</taxon>
        <taxon>Spirosomataceae</taxon>
        <taxon>Dyadobacter</taxon>
    </lineage>
</organism>
<evidence type="ECO:0000259" key="1">
    <source>
        <dbReference type="Pfam" id="PF00561"/>
    </source>
</evidence>
<dbReference type="PANTHER" id="PTHR43798">
    <property type="entry name" value="MONOACYLGLYCEROL LIPASE"/>
    <property type="match status" value="1"/>
</dbReference>
<dbReference type="SUPFAM" id="SSF53474">
    <property type="entry name" value="alpha/beta-Hydrolases"/>
    <property type="match status" value="1"/>
</dbReference>
<dbReference type="EMBL" id="BMLI01000001">
    <property type="protein sequence ID" value="GGM97120.1"/>
    <property type="molecule type" value="Genomic_DNA"/>
</dbReference>
<dbReference type="Gene3D" id="3.40.50.1820">
    <property type="entry name" value="alpha/beta hydrolase"/>
    <property type="match status" value="1"/>
</dbReference>
<evidence type="ECO:0000313" key="3">
    <source>
        <dbReference type="Proteomes" id="UP000632339"/>
    </source>
</evidence>
<gene>
    <name evidence="2" type="ORF">GCM10010967_33720</name>
</gene>
<sequence>MSSAPISAIEARTQHAAETGKKVAYRSIGQGMPVILCNRLRGILDSWDPAFLDELAKSYRVIIFDYSGIGSSEGSLPVKIAEVAEDVTFLASQVQLDQFILGGWSYGGLVAQTFATRYPHKVSHLVLLGTNPPGRNAHPLEQAFLDATMHEINDLEDEVVLFFEPESAFSRRAAQSYFGRIHARRDDKDIPVPKEKWANYFAGAQDYAADEYGSRAKLATINVPILVISGDHDPACPVENWYALSRQIPNLQMITLGQTGHGPQNQYPELVTRYIDDFVKYTRL</sequence>
<accession>A0ABQ2I0R7</accession>
<reference evidence="3" key="1">
    <citation type="journal article" date="2019" name="Int. J. Syst. Evol. Microbiol.">
        <title>The Global Catalogue of Microorganisms (GCM) 10K type strain sequencing project: providing services to taxonomists for standard genome sequencing and annotation.</title>
        <authorList>
            <consortium name="The Broad Institute Genomics Platform"/>
            <consortium name="The Broad Institute Genome Sequencing Center for Infectious Disease"/>
            <person name="Wu L."/>
            <person name="Ma J."/>
        </authorList>
    </citation>
    <scope>NUCLEOTIDE SEQUENCE [LARGE SCALE GENOMIC DNA]</scope>
    <source>
        <strain evidence="3">CGMCC 1.6375</strain>
    </source>
</reference>
<dbReference type="PRINTS" id="PR00412">
    <property type="entry name" value="EPOXHYDRLASE"/>
</dbReference>
<dbReference type="PRINTS" id="PR00111">
    <property type="entry name" value="ABHYDROLASE"/>
</dbReference>
<dbReference type="Proteomes" id="UP000632339">
    <property type="component" value="Unassembled WGS sequence"/>
</dbReference>
<dbReference type="Pfam" id="PF00561">
    <property type="entry name" value="Abhydrolase_1"/>
    <property type="match status" value="1"/>
</dbReference>
<protein>
    <submittedName>
        <fullName evidence="2">Alpha/beta hydrolase</fullName>
    </submittedName>
</protein>
<feature type="domain" description="AB hydrolase-1" evidence="1">
    <location>
        <begin position="33"/>
        <end position="263"/>
    </location>
</feature>
<dbReference type="InterPro" id="IPR029058">
    <property type="entry name" value="AB_hydrolase_fold"/>
</dbReference>
<dbReference type="RefSeq" id="WP_019942654.1">
    <property type="nucleotide sequence ID" value="NZ_BMLI01000001.1"/>
</dbReference>
<evidence type="ECO:0000313" key="2">
    <source>
        <dbReference type="EMBL" id="GGM97120.1"/>
    </source>
</evidence>
<keyword evidence="2" id="KW-0378">Hydrolase</keyword>
<dbReference type="InterPro" id="IPR050266">
    <property type="entry name" value="AB_hydrolase_sf"/>
</dbReference>
<comment type="caution">
    <text evidence="2">The sequence shown here is derived from an EMBL/GenBank/DDBJ whole genome shotgun (WGS) entry which is preliminary data.</text>
</comment>
<dbReference type="PANTHER" id="PTHR43798:SF5">
    <property type="entry name" value="MONOACYLGLYCEROL LIPASE ABHD6"/>
    <property type="match status" value="1"/>
</dbReference>
<dbReference type="InterPro" id="IPR000639">
    <property type="entry name" value="Epox_hydrolase-like"/>
</dbReference>
<dbReference type="InterPro" id="IPR000073">
    <property type="entry name" value="AB_hydrolase_1"/>
</dbReference>
<name>A0ABQ2I0R7_9BACT</name>